<dbReference type="SUPFAM" id="SSF55073">
    <property type="entry name" value="Nucleotide cyclase"/>
    <property type="match status" value="1"/>
</dbReference>
<dbReference type="Gene3D" id="3.30.450.20">
    <property type="entry name" value="PAS domain"/>
    <property type="match status" value="2"/>
</dbReference>
<dbReference type="GO" id="GO:0003824">
    <property type="term" value="F:catalytic activity"/>
    <property type="evidence" value="ECO:0007669"/>
    <property type="project" value="UniProtKB-ARBA"/>
</dbReference>
<dbReference type="PROSITE" id="PS50113">
    <property type="entry name" value="PAC"/>
    <property type="match status" value="1"/>
</dbReference>
<dbReference type="Pfam" id="PF13188">
    <property type="entry name" value="PAS_8"/>
    <property type="match status" value="1"/>
</dbReference>
<dbReference type="PANTHER" id="PTHR44757:SF2">
    <property type="entry name" value="BIOFILM ARCHITECTURE MAINTENANCE PROTEIN MBAA"/>
    <property type="match status" value="1"/>
</dbReference>
<gene>
    <name evidence="4" type="ORF">DD235_12105</name>
</gene>
<dbReference type="EMBL" id="QETA01000005">
    <property type="protein sequence ID" value="PWF22120.1"/>
    <property type="molecule type" value="Genomic_DNA"/>
</dbReference>
<dbReference type="CDD" id="cd01949">
    <property type="entry name" value="GGDEF"/>
    <property type="match status" value="1"/>
</dbReference>
<dbReference type="RefSeq" id="WP_109062360.1">
    <property type="nucleotide sequence ID" value="NZ_QETA01000005.1"/>
</dbReference>
<evidence type="ECO:0000313" key="5">
    <source>
        <dbReference type="Proteomes" id="UP000245212"/>
    </source>
</evidence>
<dbReference type="CDD" id="cd00130">
    <property type="entry name" value="PAS"/>
    <property type="match status" value="2"/>
</dbReference>
<dbReference type="SMART" id="SM00086">
    <property type="entry name" value="PAC"/>
    <property type="match status" value="1"/>
</dbReference>
<dbReference type="Proteomes" id="UP000245212">
    <property type="component" value="Unassembled WGS sequence"/>
</dbReference>
<proteinExistence type="predicted"/>
<dbReference type="InterPro" id="IPR000160">
    <property type="entry name" value="GGDEF_dom"/>
</dbReference>
<accession>A0A2V1JV94</accession>
<dbReference type="AlphaFoldDB" id="A0A2V1JV94"/>
<name>A0A2V1JV94_9BURK</name>
<reference evidence="5" key="1">
    <citation type="submission" date="2018-05" db="EMBL/GenBank/DDBJ databases">
        <authorList>
            <person name="Li Y."/>
        </authorList>
    </citation>
    <scope>NUCLEOTIDE SEQUENCE [LARGE SCALE GENOMIC DNA]</scope>
    <source>
        <strain evidence="5">3d-2-2</strain>
    </source>
</reference>
<dbReference type="SMART" id="SM00091">
    <property type="entry name" value="PAS"/>
    <property type="match status" value="2"/>
</dbReference>
<dbReference type="Gene3D" id="3.30.70.270">
    <property type="match status" value="1"/>
</dbReference>
<dbReference type="PANTHER" id="PTHR44757">
    <property type="entry name" value="DIGUANYLATE CYCLASE DGCP"/>
    <property type="match status" value="1"/>
</dbReference>
<feature type="domain" description="PAS" evidence="1">
    <location>
        <begin position="30"/>
        <end position="70"/>
    </location>
</feature>
<dbReference type="InterPro" id="IPR000700">
    <property type="entry name" value="PAS-assoc_C"/>
</dbReference>
<organism evidence="4 5">
    <name type="scientific">Corticimicrobacter populi</name>
    <dbReference type="NCBI Taxonomy" id="2175229"/>
    <lineage>
        <taxon>Bacteria</taxon>
        <taxon>Pseudomonadati</taxon>
        <taxon>Pseudomonadota</taxon>
        <taxon>Betaproteobacteria</taxon>
        <taxon>Burkholderiales</taxon>
        <taxon>Alcaligenaceae</taxon>
        <taxon>Corticimicrobacter</taxon>
    </lineage>
</organism>
<dbReference type="InterPro" id="IPR035965">
    <property type="entry name" value="PAS-like_dom_sf"/>
</dbReference>
<comment type="caution">
    <text evidence="4">The sequence shown here is derived from an EMBL/GenBank/DDBJ whole genome shotgun (WGS) entry which is preliminary data.</text>
</comment>
<dbReference type="InterPro" id="IPR013767">
    <property type="entry name" value="PAS_fold"/>
</dbReference>
<feature type="domain" description="PAC" evidence="2">
    <location>
        <begin position="218"/>
        <end position="272"/>
    </location>
</feature>
<dbReference type="InterPro" id="IPR001610">
    <property type="entry name" value="PAC"/>
</dbReference>
<dbReference type="FunFam" id="3.30.70.270:FF:000001">
    <property type="entry name" value="Diguanylate cyclase domain protein"/>
    <property type="match status" value="1"/>
</dbReference>
<feature type="domain" description="GGDEF" evidence="3">
    <location>
        <begin position="303"/>
        <end position="433"/>
    </location>
</feature>
<evidence type="ECO:0000313" key="4">
    <source>
        <dbReference type="EMBL" id="PWF22120.1"/>
    </source>
</evidence>
<evidence type="ECO:0008006" key="6">
    <source>
        <dbReference type="Google" id="ProtNLM"/>
    </source>
</evidence>
<evidence type="ECO:0000259" key="3">
    <source>
        <dbReference type="PROSITE" id="PS50887"/>
    </source>
</evidence>
<dbReference type="Pfam" id="PF00989">
    <property type="entry name" value="PAS"/>
    <property type="match status" value="1"/>
</dbReference>
<dbReference type="InterPro" id="IPR043128">
    <property type="entry name" value="Rev_trsase/Diguanyl_cyclase"/>
</dbReference>
<dbReference type="InterPro" id="IPR029787">
    <property type="entry name" value="Nucleotide_cyclase"/>
</dbReference>
<dbReference type="Pfam" id="PF00990">
    <property type="entry name" value="GGDEF"/>
    <property type="match status" value="1"/>
</dbReference>
<dbReference type="PROSITE" id="PS50887">
    <property type="entry name" value="GGDEF"/>
    <property type="match status" value="1"/>
</dbReference>
<dbReference type="InterPro" id="IPR052155">
    <property type="entry name" value="Biofilm_reg_signaling"/>
</dbReference>
<dbReference type="SMART" id="SM00267">
    <property type="entry name" value="GGDEF"/>
    <property type="match status" value="1"/>
</dbReference>
<dbReference type="NCBIfam" id="TIGR00229">
    <property type="entry name" value="sensory_box"/>
    <property type="match status" value="2"/>
</dbReference>
<dbReference type="SUPFAM" id="SSF55785">
    <property type="entry name" value="PYP-like sensor domain (PAS domain)"/>
    <property type="match status" value="2"/>
</dbReference>
<evidence type="ECO:0000259" key="1">
    <source>
        <dbReference type="PROSITE" id="PS50112"/>
    </source>
</evidence>
<dbReference type="NCBIfam" id="TIGR00254">
    <property type="entry name" value="GGDEF"/>
    <property type="match status" value="1"/>
</dbReference>
<dbReference type="InterPro" id="IPR000014">
    <property type="entry name" value="PAS"/>
</dbReference>
<dbReference type="PROSITE" id="PS50112">
    <property type="entry name" value="PAS"/>
    <property type="match status" value="2"/>
</dbReference>
<protein>
    <recommendedName>
        <fullName evidence="6">Diguanylate cyclase</fullName>
    </recommendedName>
</protein>
<sequence>MRRLFASGTRALLAWGARAGVKPACGSGWLDSVLLGMTEGMLALDAQGRVIRVNPAACAMLGYEEADLLGLAGEALLHAPRTRQSMALRVGEYMGQICDGQAWLKCKHGGALPVSWRYQPAWQGHELLGGVVLMRNLSRDREEDAHRRLLISALENVANGVIITDARARIKWVNAAFERMTGYSMSEAVGLTPGRLLNSGAQSRVFYKNMWRTIRQGKVWHGELLNRRKDGTLYHEELTIAPVREENGRILHYVGVKQNVSKRKHNEREIHFQAHHDLLTGLANRRRLQQKLDESIPCCNEGRMLAVLFLDLDRFKPVNDRYGHHVGDQLLVAVADRLRSCVRGSDLVARLGGDEFVVLLDTIQAAEQAARVGRKILTALSQSLLLEGRDVTTSASLGIALCPHDGTDAATLLHRADQAMYRAKAAGRGRVSF</sequence>
<evidence type="ECO:0000259" key="2">
    <source>
        <dbReference type="PROSITE" id="PS50113"/>
    </source>
</evidence>
<feature type="domain" description="PAS" evidence="1">
    <location>
        <begin position="146"/>
        <end position="190"/>
    </location>
</feature>
<keyword evidence="5" id="KW-1185">Reference proteome</keyword>
<dbReference type="GO" id="GO:0006355">
    <property type="term" value="P:regulation of DNA-templated transcription"/>
    <property type="evidence" value="ECO:0007669"/>
    <property type="project" value="InterPro"/>
</dbReference>